<evidence type="ECO:0000313" key="2">
    <source>
        <dbReference type="Proteomes" id="UP000095767"/>
    </source>
</evidence>
<dbReference type="PANTHER" id="PTHR31264:SF17">
    <property type="entry name" value="OS04G0258900 PROTEIN"/>
    <property type="match status" value="1"/>
</dbReference>
<comment type="caution">
    <text evidence="1">The sequence shown here is derived from an EMBL/GenBank/DDBJ whole genome shotgun (WGS) entry which is preliminary data.</text>
</comment>
<proteinExistence type="predicted"/>
<protein>
    <recommendedName>
        <fullName evidence="3">F-box domain-containing protein</fullName>
    </recommendedName>
</protein>
<dbReference type="PANTHER" id="PTHR31264">
    <property type="entry name" value="OS07G0554500 PROTEIN-RELATED"/>
    <property type="match status" value="1"/>
</dbReference>
<dbReference type="Proteomes" id="UP000095767">
    <property type="component" value="Unassembled WGS sequence"/>
</dbReference>
<reference evidence="1 2" key="1">
    <citation type="submission" date="2016-09" db="EMBL/GenBank/DDBJ databases">
        <title>The draft genome of Dichanthelium oligosanthes: A C3 panicoid grass species.</title>
        <authorList>
            <person name="Studer A.J."/>
            <person name="Schnable J.C."/>
            <person name="Brutnell T.P."/>
        </authorList>
    </citation>
    <scope>NUCLEOTIDE SEQUENCE [LARGE SCALE GENOMIC DNA]</scope>
    <source>
        <strain evidence="2">cv. Kellogg 1175</strain>
        <tissue evidence="1">Leaf</tissue>
    </source>
</reference>
<dbReference type="InterPro" id="IPR036047">
    <property type="entry name" value="F-box-like_dom_sf"/>
</dbReference>
<dbReference type="OrthoDB" id="631010at2759"/>
<sequence length="451" mass="49212">MAGGDGGVNGEEPAREIPDEITDEILLRLPSRSALARAAAASGGFRALVSSPGFLRRHRALHHREDPGALLGVFTFSLTRDGAGGGVGTGFHPAEPPHPAAAAARAVAGAADFSFGFLPAAADRDPSAADGAGAGASEGWLVRDYRDARFLLDRVAPGTERGTVFTELAVCDPLSRRYALLPLIPEDLADTVDGVLNVFGGRRACEPFLAPAEPCDADAEPPFTVFWTARCQRKVAAFAFSSRDGRWRALPSPDCFIWRRHRSPFSCPMHTVWNRRQYAHGRFYWVDCLTNRWLVLDTRTMELTLSIIPSPAGYWEEHVAIVEAPGGKVGVFAHDFHHPGGKANLHYHTIVQDTDSPRWQLEKTIPLPWPADYHRPFSVRGTANGCLILEVSEEKPAFMASYRVRDAELFKIDVKSFQLEKICQARCAGGAAGECCWPYFGVPPSLSLPTI</sequence>
<accession>A0A1E5VYN0</accession>
<keyword evidence="2" id="KW-1185">Reference proteome</keyword>
<dbReference type="EMBL" id="LWDX02026023">
    <property type="protein sequence ID" value="OEL30229.1"/>
    <property type="molecule type" value="Genomic_DNA"/>
</dbReference>
<organism evidence="1 2">
    <name type="scientific">Dichanthelium oligosanthes</name>
    <dbReference type="NCBI Taxonomy" id="888268"/>
    <lineage>
        <taxon>Eukaryota</taxon>
        <taxon>Viridiplantae</taxon>
        <taxon>Streptophyta</taxon>
        <taxon>Embryophyta</taxon>
        <taxon>Tracheophyta</taxon>
        <taxon>Spermatophyta</taxon>
        <taxon>Magnoliopsida</taxon>
        <taxon>Liliopsida</taxon>
        <taxon>Poales</taxon>
        <taxon>Poaceae</taxon>
        <taxon>PACMAD clade</taxon>
        <taxon>Panicoideae</taxon>
        <taxon>Panicodae</taxon>
        <taxon>Paniceae</taxon>
        <taxon>Dichantheliinae</taxon>
        <taxon>Dichanthelium</taxon>
    </lineage>
</organism>
<dbReference type="AlphaFoldDB" id="A0A1E5VYN0"/>
<gene>
    <name evidence="1" type="ORF">BAE44_0008746</name>
</gene>
<evidence type="ECO:0000313" key="1">
    <source>
        <dbReference type="EMBL" id="OEL30229.1"/>
    </source>
</evidence>
<dbReference type="SUPFAM" id="SSF81383">
    <property type="entry name" value="F-box domain"/>
    <property type="match status" value="1"/>
</dbReference>
<name>A0A1E5VYN0_9POAL</name>
<evidence type="ECO:0008006" key="3">
    <source>
        <dbReference type="Google" id="ProtNLM"/>
    </source>
</evidence>